<dbReference type="RefSeq" id="WP_275117501.1">
    <property type="nucleotide sequence ID" value="NZ_JAOTPO010000003.1"/>
</dbReference>
<dbReference type="PROSITE" id="PS51782">
    <property type="entry name" value="LYSM"/>
    <property type="match status" value="1"/>
</dbReference>
<dbReference type="SUPFAM" id="SSF54106">
    <property type="entry name" value="LysM domain"/>
    <property type="match status" value="1"/>
</dbReference>
<name>A0ABT5VBP1_9BACI</name>
<keyword evidence="1" id="KW-1133">Transmembrane helix</keyword>
<evidence type="ECO:0000313" key="3">
    <source>
        <dbReference type="EMBL" id="MDE5412870.1"/>
    </source>
</evidence>
<keyword evidence="1" id="KW-0472">Membrane</keyword>
<dbReference type="CDD" id="cd00118">
    <property type="entry name" value="LysM"/>
    <property type="match status" value="1"/>
</dbReference>
<comment type="caution">
    <text evidence="3">The sequence shown here is derived from an EMBL/GenBank/DDBJ whole genome shotgun (WGS) entry which is preliminary data.</text>
</comment>
<evidence type="ECO:0000259" key="2">
    <source>
        <dbReference type="PROSITE" id="PS51782"/>
    </source>
</evidence>
<feature type="transmembrane region" description="Helical" evidence="1">
    <location>
        <begin position="12"/>
        <end position="32"/>
    </location>
</feature>
<dbReference type="SMART" id="SM00257">
    <property type="entry name" value="LysM"/>
    <property type="match status" value="1"/>
</dbReference>
<reference evidence="3" key="1">
    <citation type="submission" date="2024-05" db="EMBL/GenBank/DDBJ databases">
        <title>Alkalihalobacillus sp. strain MEB203 novel alkaliphilic bacterium from Lonar Lake, India.</title>
        <authorList>
            <person name="Joshi A."/>
            <person name="Thite S."/>
            <person name="Mengade P."/>
        </authorList>
    </citation>
    <scope>NUCLEOTIDE SEQUENCE</scope>
    <source>
        <strain evidence="3">MEB 203</strain>
    </source>
</reference>
<feature type="domain" description="LysM" evidence="2">
    <location>
        <begin position="41"/>
        <end position="90"/>
    </location>
</feature>
<keyword evidence="4" id="KW-1185">Reference proteome</keyword>
<dbReference type="InterPro" id="IPR036779">
    <property type="entry name" value="LysM_dom_sf"/>
</dbReference>
<accession>A0ABT5VBP1</accession>
<dbReference type="EMBL" id="JAOTPO010000003">
    <property type="protein sequence ID" value="MDE5412870.1"/>
    <property type="molecule type" value="Genomic_DNA"/>
</dbReference>
<dbReference type="Proteomes" id="UP001148125">
    <property type="component" value="Unassembled WGS sequence"/>
</dbReference>
<evidence type="ECO:0000313" key="4">
    <source>
        <dbReference type="Proteomes" id="UP001148125"/>
    </source>
</evidence>
<evidence type="ECO:0000256" key="1">
    <source>
        <dbReference type="SAM" id="Phobius"/>
    </source>
</evidence>
<proteinExistence type="predicted"/>
<keyword evidence="1" id="KW-0812">Transmembrane</keyword>
<protein>
    <submittedName>
        <fullName evidence="3">LysM peptidoglycan-binding domain-containing protein</fullName>
    </submittedName>
</protein>
<dbReference type="Pfam" id="PF01476">
    <property type="entry name" value="LysM"/>
    <property type="match status" value="1"/>
</dbReference>
<dbReference type="Gene3D" id="3.10.350.10">
    <property type="entry name" value="LysM domain"/>
    <property type="match status" value="1"/>
</dbReference>
<gene>
    <name evidence="3" type="ORF">N7Z68_05695</name>
</gene>
<organism evidence="3 4">
    <name type="scientific">Alkalihalobacterium chitinilyticum</name>
    <dbReference type="NCBI Taxonomy" id="2980103"/>
    <lineage>
        <taxon>Bacteria</taxon>
        <taxon>Bacillati</taxon>
        <taxon>Bacillota</taxon>
        <taxon>Bacilli</taxon>
        <taxon>Bacillales</taxon>
        <taxon>Bacillaceae</taxon>
        <taxon>Alkalihalobacterium</taxon>
    </lineage>
</organism>
<dbReference type="InterPro" id="IPR018392">
    <property type="entry name" value="LysM"/>
</dbReference>
<sequence>MKLINLSRQEISLVIIFVLSIVFFAYMSLAGAEKQGLAEPVEVVVKEGDTLWGFATRYEHPFSIDEFIQWVLQTNEMQESNLIAGQTLVIPVDTNSR</sequence>